<gene>
    <name evidence="3" type="ORF">TWF730_002071</name>
</gene>
<organism evidence="3 4">
    <name type="scientific">Orbilia blumenaviensis</name>
    <dbReference type="NCBI Taxonomy" id="1796055"/>
    <lineage>
        <taxon>Eukaryota</taxon>
        <taxon>Fungi</taxon>
        <taxon>Dikarya</taxon>
        <taxon>Ascomycota</taxon>
        <taxon>Pezizomycotina</taxon>
        <taxon>Orbiliomycetes</taxon>
        <taxon>Orbiliales</taxon>
        <taxon>Orbiliaceae</taxon>
        <taxon>Orbilia</taxon>
    </lineage>
</organism>
<dbReference type="InterPro" id="IPR054293">
    <property type="entry name" value="DUF7029"/>
</dbReference>
<evidence type="ECO:0000256" key="1">
    <source>
        <dbReference type="SAM" id="SignalP"/>
    </source>
</evidence>
<accession>A0AAV9UHW6</accession>
<dbReference type="Proteomes" id="UP001373714">
    <property type="component" value="Unassembled WGS sequence"/>
</dbReference>
<keyword evidence="4" id="KW-1185">Reference proteome</keyword>
<evidence type="ECO:0000313" key="3">
    <source>
        <dbReference type="EMBL" id="KAK6340308.1"/>
    </source>
</evidence>
<proteinExistence type="predicted"/>
<reference evidence="3 4" key="1">
    <citation type="submission" date="2019-10" db="EMBL/GenBank/DDBJ databases">
        <authorList>
            <person name="Palmer J.M."/>
        </authorList>
    </citation>
    <scope>NUCLEOTIDE SEQUENCE [LARGE SCALE GENOMIC DNA]</scope>
    <source>
        <strain evidence="3 4">TWF730</strain>
    </source>
</reference>
<dbReference type="EMBL" id="JAVHNS010000011">
    <property type="protein sequence ID" value="KAK6340308.1"/>
    <property type="molecule type" value="Genomic_DNA"/>
</dbReference>
<name>A0AAV9UHW6_9PEZI</name>
<evidence type="ECO:0000259" key="2">
    <source>
        <dbReference type="Pfam" id="PF22974"/>
    </source>
</evidence>
<feature type="signal peptide" evidence="1">
    <location>
        <begin position="1"/>
        <end position="22"/>
    </location>
</feature>
<dbReference type="AlphaFoldDB" id="A0AAV9UHW6"/>
<dbReference type="Pfam" id="PF22974">
    <property type="entry name" value="DUF7029"/>
    <property type="match status" value="1"/>
</dbReference>
<sequence length="601" mass="66092">MIISKLLPVALSFGLFGSQALAGVYKYGGEQSHSVHARSKVAAVPVAKSSEDPQNLLPIRAEHLFPQLHKRSEDLSNLHLEDAATLYFGKPAGGYNIHLATINAKPGEQHPLIALEKFDGLTKKIACKGEDIFLEFNDKNAMNYAAKQWNWVNGNNDDYFFLVSQHHHNGCNPEDERTPHKVVSVKSDARKLTLTLTVEPASWDEALGDFTFNFETIQHPIVKLAKRRDPWEVGFAPSPFSIIMADFMCSRAIAAGIDMPGCKENGDFSIEESLSGPAKAALEGAWNLIPNFNAESSSVIDWGTDEPDRRVEFTEATGVFPVIDGIAAAVEVRGTCIGCFIKGSLEYSASGGRDSKTGKTELVVAFQPKIKARLQLEIQGKVSVSKELNYLADFVSKGLKAYIIKDIICLEPQFLSGPGVIMKAGLEGNFTVGFTLDTGAPTIMLKAKSGEDVRIHRRGWKKIKVEPILKANKLKTRSEVNPYFRLGVGVGATFFKNSTISGRLGVWAGFNPQLITSLDLGLDSSGLCSNKKEIGAKFETKFRFDYSYTTVARLESESKLANFLFELVKPQSWADTRAIFNQDKKKVLFEKEHSVCTALAV</sequence>
<keyword evidence="1" id="KW-0732">Signal</keyword>
<comment type="caution">
    <text evidence="3">The sequence shown here is derived from an EMBL/GenBank/DDBJ whole genome shotgun (WGS) entry which is preliminary data.</text>
</comment>
<feature type="domain" description="DUF7029" evidence="2">
    <location>
        <begin position="106"/>
        <end position="210"/>
    </location>
</feature>
<protein>
    <recommendedName>
        <fullName evidence="2">DUF7029 domain-containing protein</fullName>
    </recommendedName>
</protein>
<evidence type="ECO:0000313" key="4">
    <source>
        <dbReference type="Proteomes" id="UP001373714"/>
    </source>
</evidence>
<feature type="chain" id="PRO_5043631380" description="DUF7029 domain-containing protein" evidence="1">
    <location>
        <begin position="23"/>
        <end position="601"/>
    </location>
</feature>